<name>A0ACD5GXL2_9CYAN</name>
<dbReference type="EMBL" id="CP182909">
    <property type="protein sequence ID" value="XPM65209.1"/>
    <property type="molecule type" value="Genomic_DNA"/>
</dbReference>
<protein>
    <submittedName>
        <fullName evidence="1">Uncharacterized protein</fullName>
    </submittedName>
</protein>
<evidence type="ECO:0000313" key="2">
    <source>
        <dbReference type="Proteomes" id="UP000095472"/>
    </source>
</evidence>
<organism evidence="1 2">
    <name type="scientific">Desertifilum tharense IPPAS B-1220</name>
    <dbReference type="NCBI Taxonomy" id="1781255"/>
    <lineage>
        <taxon>Bacteria</taxon>
        <taxon>Bacillati</taxon>
        <taxon>Cyanobacteriota</taxon>
        <taxon>Cyanophyceae</taxon>
        <taxon>Desertifilales</taxon>
        <taxon>Desertifilaceae</taxon>
        <taxon>Desertifilum</taxon>
    </lineage>
</organism>
<gene>
    <name evidence="1" type="ORF">BH720_005320</name>
</gene>
<sequence length="159" mass="17916">MTAQLNRTRNKRLNYKAHPSVLVAIAVVSLTSTIGYRFYNAPKLDVGTIAPETLFAPDDARVEDTKSTEERRKQERTGVIPVLMLNQVVNQEIYRELYNLLSRGTQLRLSAGTLSLPRPHGAFHRNSALPARLRRVGMADYSPKRYARDAPKTPRLQSG</sequence>
<accession>A0ACD5GXL2</accession>
<evidence type="ECO:0000313" key="1">
    <source>
        <dbReference type="EMBL" id="XPM65209.1"/>
    </source>
</evidence>
<dbReference type="Proteomes" id="UP000095472">
    <property type="component" value="Chromosome"/>
</dbReference>
<keyword evidence="2" id="KW-1185">Reference proteome</keyword>
<reference evidence="1 2" key="1">
    <citation type="journal article" date="2016" name="Genome Announc.">
        <title>Draft Genome Sequence of the Thermotolerant Cyanobacterium Desertifilum sp. IPPAS B-1220.</title>
        <authorList>
            <person name="Mironov K.S."/>
            <person name="Sinetova M.A."/>
            <person name="Bolatkhan K."/>
            <person name="Zayadan B.K."/>
            <person name="Ustinova V.V."/>
            <person name="Kupriyanova E.V."/>
            <person name="Skrypnik A.N."/>
            <person name="Gogoleva N.E."/>
            <person name="Gogolev Y.V."/>
            <person name="Los D.A."/>
        </authorList>
    </citation>
    <scope>NUCLEOTIDE SEQUENCE [LARGE SCALE GENOMIC DNA]</scope>
    <source>
        <strain evidence="1 2">IPPAS B-1220</strain>
    </source>
</reference>
<proteinExistence type="predicted"/>